<feature type="binding site" evidence="3">
    <location>
        <position position="11"/>
    </location>
    <ligand>
        <name>substrate</name>
    </ligand>
</feature>
<dbReference type="PROSITE" id="PS51168">
    <property type="entry name" value="CHORISMATE_MUT_2"/>
    <property type="match status" value="1"/>
</dbReference>
<comment type="caution">
    <text evidence="5">The sequence shown here is derived from an EMBL/GenBank/DDBJ whole genome shotgun (WGS) entry which is preliminary data.</text>
</comment>
<feature type="binding site" evidence="3">
    <location>
        <position position="28"/>
    </location>
    <ligand>
        <name>substrate</name>
    </ligand>
</feature>
<dbReference type="RefSeq" id="WP_229819401.1">
    <property type="nucleotide sequence ID" value="NZ_BNCI01000002.1"/>
</dbReference>
<dbReference type="PIRSF" id="PIRSF029775">
    <property type="entry name" value="Isochor_pyr_lyas"/>
    <property type="match status" value="1"/>
</dbReference>
<dbReference type="PANTHER" id="PTHR38041:SF1">
    <property type="entry name" value="CHORISMATE MUTASE"/>
    <property type="match status" value="1"/>
</dbReference>
<dbReference type="InterPro" id="IPR008241">
    <property type="entry name" value="Isochorismate_pyruvate-lyase"/>
</dbReference>
<sequence length="97" mass="11616">MKTCQNMNEVREEIDALDREIVPLLLKRLHYINEAGRIKADRNTVRDSWRVEDVVSKAIATARKEQGNEQYIEDIYRNLIEWSINHEYSIWDKEHSD</sequence>
<feature type="binding site" evidence="3">
    <location>
        <position position="39"/>
    </location>
    <ligand>
        <name>substrate</name>
    </ligand>
</feature>
<organism evidence="5 6">
    <name type="scientific">Kordiimonas sediminis</name>
    <dbReference type="NCBI Taxonomy" id="1735581"/>
    <lineage>
        <taxon>Bacteria</taxon>
        <taxon>Pseudomonadati</taxon>
        <taxon>Pseudomonadota</taxon>
        <taxon>Alphaproteobacteria</taxon>
        <taxon>Kordiimonadales</taxon>
        <taxon>Kordiimonadaceae</taxon>
        <taxon>Kordiimonas</taxon>
    </lineage>
</organism>
<name>A0A919AXK1_9PROT</name>
<dbReference type="EMBL" id="BNCI01000002">
    <property type="protein sequence ID" value="GHF27921.1"/>
    <property type="molecule type" value="Genomic_DNA"/>
</dbReference>
<feature type="domain" description="Chorismate mutase" evidence="4">
    <location>
        <begin position="1"/>
        <end position="91"/>
    </location>
</feature>
<dbReference type="Gene3D" id="1.20.59.10">
    <property type="entry name" value="Chorismate mutase"/>
    <property type="match status" value="1"/>
</dbReference>
<feature type="binding site" evidence="3">
    <location>
        <position position="87"/>
    </location>
    <ligand>
        <name>substrate</name>
    </ligand>
</feature>
<dbReference type="GO" id="GO:0046417">
    <property type="term" value="P:chorismate metabolic process"/>
    <property type="evidence" value="ECO:0007669"/>
    <property type="project" value="InterPro"/>
</dbReference>
<dbReference type="InterPro" id="IPR036979">
    <property type="entry name" value="CM_dom_sf"/>
</dbReference>
<gene>
    <name evidence="5" type="ORF">GCM10017044_23860</name>
</gene>
<dbReference type="Pfam" id="PF01817">
    <property type="entry name" value="CM_2"/>
    <property type="match status" value="1"/>
</dbReference>
<dbReference type="InterPro" id="IPR002701">
    <property type="entry name" value="CM_II_prokaryot"/>
</dbReference>
<evidence type="ECO:0000256" key="1">
    <source>
        <dbReference type="ARBA" id="ARBA00012404"/>
    </source>
</evidence>
<keyword evidence="6" id="KW-1185">Reference proteome</keyword>
<reference evidence="5" key="1">
    <citation type="journal article" date="2014" name="Int. J. Syst. Evol. Microbiol.">
        <title>Complete genome sequence of Corynebacterium casei LMG S-19264T (=DSM 44701T), isolated from a smear-ripened cheese.</title>
        <authorList>
            <consortium name="US DOE Joint Genome Institute (JGI-PGF)"/>
            <person name="Walter F."/>
            <person name="Albersmeier A."/>
            <person name="Kalinowski J."/>
            <person name="Ruckert C."/>
        </authorList>
    </citation>
    <scope>NUCLEOTIDE SEQUENCE</scope>
    <source>
        <strain evidence="5">KCTC 42590</strain>
    </source>
</reference>
<keyword evidence="2" id="KW-0413">Isomerase</keyword>
<evidence type="ECO:0000256" key="3">
    <source>
        <dbReference type="PIRSR" id="PIRSR029775-1"/>
    </source>
</evidence>
<evidence type="ECO:0000313" key="5">
    <source>
        <dbReference type="EMBL" id="GHF27921.1"/>
    </source>
</evidence>
<accession>A0A919AXK1</accession>
<proteinExistence type="predicted"/>
<evidence type="ECO:0000256" key="2">
    <source>
        <dbReference type="ARBA" id="ARBA00023235"/>
    </source>
</evidence>
<dbReference type="SUPFAM" id="SSF48600">
    <property type="entry name" value="Chorismate mutase II"/>
    <property type="match status" value="1"/>
</dbReference>
<dbReference type="AlphaFoldDB" id="A0A919AXK1"/>
<reference evidence="5" key="2">
    <citation type="submission" date="2020-09" db="EMBL/GenBank/DDBJ databases">
        <authorList>
            <person name="Sun Q."/>
            <person name="Kim S."/>
        </authorList>
    </citation>
    <scope>NUCLEOTIDE SEQUENCE</scope>
    <source>
        <strain evidence="5">KCTC 42590</strain>
    </source>
</reference>
<protein>
    <recommendedName>
        <fullName evidence="1">chorismate mutase</fullName>
        <ecNumber evidence="1">5.4.99.5</ecNumber>
    </recommendedName>
</protein>
<dbReference type="GO" id="GO:0016835">
    <property type="term" value="F:carbon-oxygen lyase activity"/>
    <property type="evidence" value="ECO:0007669"/>
    <property type="project" value="InterPro"/>
</dbReference>
<dbReference type="GO" id="GO:0004106">
    <property type="term" value="F:chorismate mutase activity"/>
    <property type="evidence" value="ECO:0007669"/>
    <property type="project" value="UniProtKB-EC"/>
</dbReference>
<evidence type="ECO:0000259" key="4">
    <source>
        <dbReference type="PROSITE" id="PS51168"/>
    </source>
</evidence>
<dbReference type="Proteomes" id="UP000630923">
    <property type="component" value="Unassembled WGS sequence"/>
</dbReference>
<dbReference type="EC" id="5.4.99.5" evidence="1"/>
<dbReference type="InterPro" id="IPR036263">
    <property type="entry name" value="Chorismate_II_sf"/>
</dbReference>
<evidence type="ECO:0000313" key="6">
    <source>
        <dbReference type="Proteomes" id="UP000630923"/>
    </source>
</evidence>
<dbReference type="SMART" id="SM00830">
    <property type="entry name" value="CM_2"/>
    <property type="match status" value="1"/>
</dbReference>
<dbReference type="GO" id="GO:0009697">
    <property type="term" value="P:salicylic acid biosynthetic process"/>
    <property type="evidence" value="ECO:0007669"/>
    <property type="project" value="InterPro"/>
</dbReference>
<dbReference type="InterPro" id="IPR051331">
    <property type="entry name" value="Chorismate_mutase-related"/>
</dbReference>
<dbReference type="PANTHER" id="PTHR38041">
    <property type="entry name" value="CHORISMATE MUTASE"/>
    <property type="match status" value="1"/>
</dbReference>